<dbReference type="Proteomes" id="UP000018949">
    <property type="component" value="Unassembled WGS sequence"/>
</dbReference>
<organism evidence="2 3">
    <name type="scientific">Mesobacillus boroniphilus JCM 21738</name>
    <dbReference type="NCBI Taxonomy" id="1294265"/>
    <lineage>
        <taxon>Bacteria</taxon>
        <taxon>Bacillati</taxon>
        <taxon>Bacillota</taxon>
        <taxon>Bacilli</taxon>
        <taxon>Bacillales</taxon>
        <taxon>Bacillaceae</taxon>
        <taxon>Mesobacillus</taxon>
    </lineage>
</organism>
<dbReference type="EMBL" id="BAUW01000121">
    <property type="protein sequence ID" value="GAE48056.1"/>
    <property type="molecule type" value="Genomic_DNA"/>
</dbReference>
<proteinExistence type="predicted"/>
<accession>W4RUT1</accession>
<gene>
    <name evidence="2" type="ORF">JCM21738_5132</name>
</gene>
<keyword evidence="1" id="KW-1133">Transmembrane helix</keyword>
<keyword evidence="1" id="KW-0472">Membrane</keyword>
<name>W4RUT1_9BACI</name>
<comment type="caution">
    <text evidence="2">The sequence shown here is derived from an EMBL/GenBank/DDBJ whole genome shotgun (WGS) entry which is preliminary data.</text>
</comment>
<keyword evidence="3" id="KW-1185">Reference proteome</keyword>
<dbReference type="RefSeq" id="WP_035209981.1">
    <property type="nucleotide sequence ID" value="NZ_BAUW01000121.1"/>
</dbReference>
<reference evidence="2 3" key="1">
    <citation type="submission" date="2013-12" db="EMBL/GenBank/DDBJ databases">
        <title>NBRP : Genome information of microbial organism related human and environment.</title>
        <authorList>
            <person name="Hattori M."/>
            <person name="Oshima K."/>
            <person name="Inaba H."/>
            <person name="Suda W."/>
            <person name="Sakamoto M."/>
            <person name="Iino T."/>
            <person name="Kitahara M."/>
            <person name="Oshida Y."/>
            <person name="Iida T."/>
            <person name="Kudo T."/>
            <person name="Itoh T."/>
            <person name="Ahmed I."/>
            <person name="Ohkuma M."/>
        </authorList>
    </citation>
    <scope>NUCLEOTIDE SEQUENCE [LARGE SCALE GENOMIC DNA]</scope>
    <source>
        <strain evidence="2 3">JCM 21738</strain>
    </source>
</reference>
<evidence type="ECO:0000313" key="2">
    <source>
        <dbReference type="EMBL" id="GAE48056.1"/>
    </source>
</evidence>
<keyword evidence="1" id="KW-0812">Transmembrane</keyword>
<protein>
    <submittedName>
        <fullName evidence="2">Uncharacterized protein</fullName>
    </submittedName>
</protein>
<evidence type="ECO:0000313" key="3">
    <source>
        <dbReference type="Proteomes" id="UP000018949"/>
    </source>
</evidence>
<sequence>MFKKILPIIFVTLLALILIGIKVYPTLKSKYMAEENVISKDAGSPAKENTQHIDQVKESEFPFAMKAEEDFARKYPTQFEIVKKMYFSWDYIRNAQGVFEYGDESKGEVAHITFHLDLAKMSNKADYVKTKNGKVVEEINLLYKDGIAIRQKPNQGLFTKDTDMNKQNHYLSLFNDVVINSEWYTLIYNNYPDWSYKEGNQFGMPVYQIEG</sequence>
<feature type="transmembrane region" description="Helical" evidence="1">
    <location>
        <begin position="6"/>
        <end position="24"/>
    </location>
</feature>
<evidence type="ECO:0000256" key="1">
    <source>
        <dbReference type="SAM" id="Phobius"/>
    </source>
</evidence>
<dbReference type="AlphaFoldDB" id="W4RUT1"/>